<protein>
    <submittedName>
        <fullName evidence="1">Uncharacterized protein</fullName>
    </submittedName>
</protein>
<organism evidence="1">
    <name type="scientific">Cacopsylla melanoneura</name>
    <dbReference type="NCBI Taxonomy" id="428564"/>
    <lineage>
        <taxon>Eukaryota</taxon>
        <taxon>Metazoa</taxon>
        <taxon>Ecdysozoa</taxon>
        <taxon>Arthropoda</taxon>
        <taxon>Hexapoda</taxon>
        <taxon>Insecta</taxon>
        <taxon>Pterygota</taxon>
        <taxon>Neoptera</taxon>
        <taxon>Paraneoptera</taxon>
        <taxon>Hemiptera</taxon>
        <taxon>Sternorrhyncha</taxon>
        <taxon>Psylloidea</taxon>
        <taxon>Psyllidae</taxon>
        <taxon>Psyllinae</taxon>
        <taxon>Cacopsylla</taxon>
    </lineage>
</organism>
<proteinExistence type="predicted"/>
<dbReference type="AlphaFoldDB" id="A0A8D9B8I7"/>
<reference evidence="1" key="1">
    <citation type="submission" date="2021-05" db="EMBL/GenBank/DDBJ databases">
        <authorList>
            <person name="Alioto T."/>
            <person name="Alioto T."/>
            <person name="Gomez Garrido J."/>
        </authorList>
    </citation>
    <scope>NUCLEOTIDE SEQUENCE</scope>
</reference>
<dbReference type="EMBL" id="HBUF01610590">
    <property type="protein sequence ID" value="CAG6778614.1"/>
    <property type="molecule type" value="Transcribed_RNA"/>
</dbReference>
<accession>A0A8D9B8I7</accession>
<name>A0A8D9B8I7_9HEMI</name>
<evidence type="ECO:0000313" key="1">
    <source>
        <dbReference type="EMBL" id="CAG6778614.1"/>
    </source>
</evidence>
<sequence length="101" mass="11304">MEYGGHLRSPCLTQWAKLNSCLPYRYHVIHVKSEPLVSLNGLMQVLSELITPLLLSLTLYYQLSLSRLSLLLLGLSISPSGGIQTLNLPVTHWHYGLSMIT</sequence>